<sequence>MATTPAPPPQASPEQLQSAFDSSIWYLLSLWHPLHIAVTSQWGGPDSADKRDWFAGAVSDLLTTRPETDPQDLEEFLLNIMNDEFDCNVEDESEAPVARDILLVRKRLLEEHTTLAAQEVESRWRNRGQMKGEVNVQVVQNDVGDDEDWEEEEEDDEDEEGEAPRLVPVQPKEKMEPEVDQDGFTKVVGKKKR</sequence>
<organism evidence="4 5">
    <name type="scientific">Lecanosticta acicola</name>
    <dbReference type="NCBI Taxonomy" id="111012"/>
    <lineage>
        <taxon>Eukaryota</taxon>
        <taxon>Fungi</taxon>
        <taxon>Dikarya</taxon>
        <taxon>Ascomycota</taxon>
        <taxon>Pezizomycotina</taxon>
        <taxon>Dothideomycetes</taxon>
        <taxon>Dothideomycetidae</taxon>
        <taxon>Mycosphaerellales</taxon>
        <taxon>Mycosphaerellaceae</taxon>
        <taxon>Lecanosticta</taxon>
    </lineage>
</organism>
<dbReference type="Proteomes" id="UP001296104">
    <property type="component" value="Unassembled WGS sequence"/>
</dbReference>
<dbReference type="Pfam" id="PF10273">
    <property type="entry name" value="WGG"/>
    <property type="match status" value="1"/>
</dbReference>
<dbReference type="GO" id="GO:0006364">
    <property type="term" value="P:rRNA processing"/>
    <property type="evidence" value="ECO:0007669"/>
    <property type="project" value="UniProtKB-KW"/>
</dbReference>
<evidence type="ECO:0000313" key="4">
    <source>
        <dbReference type="EMBL" id="CAK3826586.1"/>
    </source>
</evidence>
<dbReference type="InterPro" id="IPR019398">
    <property type="entry name" value="Pre-rRNA_process_TSR2"/>
</dbReference>
<protein>
    <recommendedName>
        <fullName evidence="6">Pre-rRNA-processing protein TSR2</fullName>
    </recommendedName>
</protein>
<evidence type="ECO:0000313" key="5">
    <source>
        <dbReference type="Proteomes" id="UP001296104"/>
    </source>
</evidence>
<evidence type="ECO:0000256" key="3">
    <source>
        <dbReference type="SAM" id="MobiDB-lite"/>
    </source>
</evidence>
<accession>A0AAI8YSP3</accession>
<proteinExistence type="inferred from homology"/>
<keyword evidence="5" id="KW-1185">Reference proteome</keyword>
<evidence type="ECO:0008006" key="6">
    <source>
        <dbReference type="Google" id="ProtNLM"/>
    </source>
</evidence>
<dbReference type="EMBL" id="CAVMBE010000004">
    <property type="protein sequence ID" value="CAK3826586.1"/>
    <property type="molecule type" value="Genomic_DNA"/>
</dbReference>
<reference evidence="4" key="1">
    <citation type="submission" date="2023-11" db="EMBL/GenBank/DDBJ databases">
        <authorList>
            <person name="Alioto T."/>
            <person name="Alioto T."/>
            <person name="Gomez Garrido J."/>
        </authorList>
    </citation>
    <scope>NUCLEOTIDE SEQUENCE</scope>
</reference>
<evidence type="ECO:0000256" key="1">
    <source>
        <dbReference type="ARBA" id="ARBA00006524"/>
    </source>
</evidence>
<comment type="caution">
    <text evidence="4">The sequence shown here is derived from an EMBL/GenBank/DDBJ whole genome shotgun (WGS) entry which is preliminary data.</text>
</comment>
<comment type="similarity">
    <text evidence="1">Belongs to the TSR2 family.</text>
</comment>
<dbReference type="PANTHER" id="PTHR21250">
    <property type="entry name" value="PRE-RRNA-PROCESSING PROTEIN TSR2 HOMOLOG"/>
    <property type="match status" value="1"/>
</dbReference>
<name>A0AAI8YSP3_9PEZI</name>
<dbReference type="AlphaFoldDB" id="A0AAI8YSP3"/>
<evidence type="ECO:0000256" key="2">
    <source>
        <dbReference type="ARBA" id="ARBA00022552"/>
    </source>
</evidence>
<keyword evidence="2" id="KW-0698">rRNA processing</keyword>
<gene>
    <name evidence="4" type="ORF">LECACI_7A001270</name>
</gene>
<feature type="compositionally biased region" description="Acidic residues" evidence="3">
    <location>
        <begin position="143"/>
        <end position="161"/>
    </location>
</feature>
<feature type="region of interest" description="Disordered" evidence="3">
    <location>
        <begin position="135"/>
        <end position="193"/>
    </location>
</feature>